<evidence type="ECO:0008006" key="2">
    <source>
        <dbReference type="Google" id="ProtNLM"/>
    </source>
</evidence>
<name>A0A1B2DYV0_9BACL</name>
<dbReference type="RefSeq" id="WP_099477483.1">
    <property type="nucleotide sequence ID" value="NZ_CP016809.1"/>
</dbReference>
<dbReference type="EMBL" id="CP016809">
    <property type="protein sequence ID" value="ANY72873.1"/>
    <property type="molecule type" value="Genomic_DNA"/>
</dbReference>
<reference evidence="1" key="1">
    <citation type="submission" date="2016-08" db="EMBL/GenBank/DDBJ databases">
        <title>Complete Genome Seqeunce of Paenibacillus sp. nov. IHBB 9852 from high altitute lake of Indian trans-Himalayas.</title>
        <authorList>
            <person name="Kiran S."/>
            <person name="Swarnkar M.K."/>
            <person name="Rana A."/>
            <person name="Tewari R."/>
            <person name="Gulati A."/>
        </authorList>
    </citation>
    <scope>NUCLEOTIDE SEQUENCE [LARGE SCALE GENOMIC DNA]</scope>
    <source>
        <strain evidence="1">IHBB 9852</strain>
    </source>
</reference>
<accession>A0A1B2DYV0</accession>
<dbReference type="GeneID" id="48308552"/>
<evidence type="ECO:0000313" key="1">
    <source>
        <dbReference type="EMBL" id="ANY72873.1"/>
    </source>
</evidence>
<organism evidence="1">
    <name type="scientific">Paenibacillus ihbetae</name>
    <dbReference type="NCBI Taxonomy" id="1870820"/>
    <lineage>
        <taxon>Bacteria</taxon>
        <taxon>Bacillati</taxon>
        <taxon>Bacillota</taxon>
        <taxon>Bacilli</taxon>
        <taxon>Bacillales</taxon>
        <taxon>Paenibacillaceae</taxon>
        <taxon>Paenibacillus</taxon>
    </lineage>
</organism>
<dbReference type="KEGG" id="pib:BBD41_09890"/>
<sequence length="386" mass="44757">MPKFILNKTVFVMMISFALIGLLGLSIRANQAVEQMRQEVVTHAEKELRVPTYDAIVYTPLWVEYLKKHLDDGTRVIGMFGPSTLFGTTVRKGENTSAGVLQAHLKDSRVINLGISGGRFTETYALLASMIDKVDYVVFEINYGIVVVSDNEPNVVVYPSLVEKLGQPIPRSWLADFPDKNRESLPSNAHNWVTSHLLNQWTLYHDRDAISYRLFKTRTPMEKIRQEVQKNENERKGIEESYTPMYTAYDNMNDAQQEGIDQHYEELYRWNKPFDPEHSFGLFMIEQTLDLLEEHQKQAVFYSAPLDKEHIADKKLFHWSEYTEAMGAYQKLVESRGYPFIEFNQEAINTIPHEYYRDPAHLIDQGSYRFGEILYTRMKNYGIAAP</sequence>
<dbReference type="AlphaFoldDB" id="A0A1B2DYV0"/>
<gene>
    <name evidence="1" type="ORF">BBD41_09890</name>
</gene>
<protein>
    <recommendedName>
        <fullName evidence="2">DUF1574 domain-containing protein</fullName>
    </recommendedName>
</protein>
<proteinExistence type="predicted"/>